<proteinExistence type="predicted"/>
<dbReference type="InParanoid" id="J9D4W0"/>
<dbReference type="GO" id="GO:0000122">
    <property type="term" value="P:negative regulation of transcription by RNA polymerase II"/>
    <property type="evidence" value="ECO:0007669"/>
    <property type="project" value="TreeGrafter"/>
</dbReference>
<dbReference type="AlphaFoldDB" id="J9D4W0"/>
<keyword evidence="5" id="KW-0539">Nucleus</keyword>
<dbReference type="Gene3D" id="3.30.50.10">
    <property type="entry name" value="Erythroid Transcription Factor GATA-1, subunit A"/>
    <property type="match status" value="1"/>
</dbReference>
<dbReference type="VEuPathDB" id="MicrosporidiaDB:EDEG_02736"/>
<evidence type="ECO:0000256" key="4">
    <source>
        <dbReference type="ARBA" id="ARBA00022833"/>
    </source>
</evidence>
<organism evidence="9 10">
    <name type="scientific">Edhazardia aedis (strain USNM 41457)</name>
    <name type="common">Microsporidian parasite</name>
    <dbReference type="NCBI Taxonomy" id="1003232"/>
    <lineage>
        <taxon>Eukaryota</taxon>
        <taxon>Fungi</taxon>
        <taxon>Fungi incertae sedis</taxon>
        <taxon>Microsporidia</taxon>
        <taxon>Edhazardia</taxon>
    </lineage>
</organism>
<dbReference type="InterPro" id="IPR000679">
    <property type="entry name" value="Znf_GATA"/>
</dbReference>
<feature type="domain" description="GATA-type" evidence="8">
    <location>
        <begin position="975"/>
        <end position="1021"/>
    </location>
</feature>
<dbReference type="GO" id="GO:0000978">
    <property type="term" value="F:RNA polymerase II cis-regulatory region sequence-specific DNA binding"/>
    <property type="evidence" value="ECO:0007669"/>
    <property type="project" value="TreeGrafter"/>
</dbReference>
<gene>
    <name evidence="9" type="ORF">EDEG_02736</name>
</gene>
<protein>
    <recommendedName>
        <fullName evidence="8">GATA-type domain-containing protein</fullName>
    </recommendedName>
</protein>
<dbReference type="SMART" id="SM00401">
    <property type="entry name" value="ZnF_GATA"/>
    <property type="match status" value="1"/>
</dbReference>
<reference evidence="9 10" key="1">
    <citation type="submission" date="2011-08" db="EMBL/GenBank/DDBJ databases">
        <authorList>
            <person name="Liu Z.J."/>
            <person name="Shi F.L."/>
            <person name="Lu J.Q."/>
            <person name="Li M."/>
            <person name="Wang Z.L."/>
        </authorList>
    </citation>
    <scope>NUCLEOTIDE SEQUENCE [LARGE SCALE GENOMIC DNA]</scope>
    <source>
        <strain evidence="9 10">USNM 41457</strain>
    </source>
</reference>
<dbReference type="Proteomes" id="UP000003163">
    <property type="component" value="Unassembled WGS sequence"/>
</dbReference>
<dbReference type="GO" id="GO:0045944">
    <property type="term" value="P:positive regulation of transcription by RNA polymerase II"/>
    <property type="evidence" value="ECO:0007669"/>
    <property type="project" value="TreeGrafter"/>
</dbReference>
<keyword evidence="2" id="KW-0479">Metal-binding</keyword>
<dbReference type="GO" id="GO:0005634">
    <property type="term" value="C:nucleus"/>
    <property type="evidence" value="ECO:0007669"/>
    <property type="project" value="UniProtKB-SubCell"/>
</dbReference>
<keyword evidence="10" id="KW-1185">Reference proteome</keyword>
<dbReference type="CDD" id="cd00202">
    <property type="entry name" value="ZnF_GATA"/>
    <property type="match status" value="1"/>
</dbReference>
<evidence type="ECO:0000259" key="8">
    <source>
        <dbReference type="PROSITE" id="PS50114"/>
    </source>
</evidence>
<evidence type="ECO:0000313" key="10">
    <source>
        <dbReference type="Proteomes" id="UP000003163"/>
    </source>
</evidence>
<reference evidence="10" key="2">
    <citation type="submission" date="2015-07" db="EMBL/GenBank/DDBJ databases">
        <title>Contrasting host-pathogen interactions and genome evolution in two generalist and specialist microsporidian pathogens of mosquitoes.</title>
        <authorList>
            <consortium name="The Broad Institute Genomics Platform"/>
            <consortium name="The Broad Institute Genome Sequencing Center for Infectious Disease"/>
            <person name="Cuomo C.A."/>
            <person name="Sanscrainte N.D."/>
            <person name="Goldberg J.M."/>
            <person name="Heiman D."/>
            <person name="Young S."/>
            <person name="Zeng Q."/>
            <person name="Becnel J.J."/>
            <person name="Birren B.W."/>
        </authorList>
    </citation>
    <scope>NUCLEOTIDE SEQUENCE [LARGE SCALE GENOMIC DNA]</scope>
    <source>
        <strain evidence="10">USNM 41457</strain>
    </source>
</reference>
<comment type="subcellular location">
    <subcellularLocation>
        <location evidence="1">Nucleus</location>
    </subcellularLocation>
</comment>
<sequence>MHNTDINDHKSNVDTCDQPEKEGRLSVEINTGDISVCGQKNDYHILHNHLDGDNLADKKKFNQLCTNNIEENNDTLSILQRNNSSSMRESGEHISSADSNLCSSNAETSFSKRVTKDGNIKYRLENQNNNLDSMNEIASPDMGNGNCLDRNYDNSCVYESYQSSGQNYYSLTDISRYQNFFCNNVDSNEVKMYLDGQFQVSNANQNGYQQQIDTSNFTSAADSSQTQASENMYKNYMMKEHSEGINSSAVYEDEFSTNFKNQINYENQENLLNKSSNYKNQINNFEAQENLNKKTFFTRNNGAKSENAENFVDLGRETHDHEDISNTKNFAIRDENINLTLIKNNDCIEENNNQKDDYYMNMSMQNTNDCGNSAQSTRFNDELRENVYMSNSNSMCYPKISKSSFNSKLESNIMSKNNRMFDFVHNKYQIKGDNEAEQFAQKNLQSNCYYNANDERENNINKSYDNLQNKFTHKLNKSFQKCDGENISETEHDVHNVISIICKNAERSGVESNENNVYSQLVSNNHVNSDANFGIKMQNNTDRLYSSHMSAVNGENYMSNNLYDAYENNSDMQQARNHNIYHMNNKIDENEYYNDNFNGNSDLDRAKDSLGTFQTDNFIQENQSGNSNSVILNKMSSDLASYQQPDSQTSGYKNYMKSDISCNNQNDLENYYYKDSHKDNLMGNDSKLENLGHTDQYLCSDQSFKNLSPSNNLLCNYNNPSQSNDGCPNIANYITNNNLNNDHLNDNIYRRRTNLNSGYLMDDQQHNNSLSVNNNEYYNLQATNKHHPNELYPNYYRNTHSIKGSLGINPTKFDFNKDLIKDERFGKPTNFSAQRINPEYNRYETKLSYFNNRGHVSREMKMRFTRDQYSTPINYQINEDQHNQMQSANSSMLYKQKMINNGYQNDENLQNNYQHQNYQQYAVKQDGTKMFTENNESTTAYKKWEEIQRIMQKSKDKEVTYNKPIYNVAQQKNICAHCGTDKTSLWRRFEGLFVCNACGLYYKMHGIRRPIFLKSDNIRRRKRNPR</sequence>
<evidence type="ECO:0000313" key="9">
    <source>
        <dbReference type="EMBL" id="EJW02856.1"/>
    </source>
</evidence>
<dbReference type="GO" id="GO:0008270">
    <property type="term" value="F:zinc ion binding"/>
    <property type="evidence" value="ECO:0007669"/>
    <property type="project" value="UniProtKB-KW"/>
</dbReference>
<evidence type="ECO:0000256" key="5">
    <source>
        <dbReference type="ARBA" id="ARBA00023242"/>
    </source>
</evidence>
<dbReference type="STRING" id="1003232.J9D4W0"/>
<dbReference type="InterPro" id="IPR039355">
    <property type="entry name" value="Transcription_factor_GATA"/>
</dbReference>
<dbReference type="PROSITE" id="PS50114">
    <property type="entry name" value="GATA_ZN_FINGER_2"/>
    <property type="match status" value="1"/>
</dbReference>
<comment type="caution">
    <text evidence="9">The sequence shown here is derived from an EMBL/GenBank/DDBJ whole genome shotgun (WGS) entry which is preliminary data.</text>
</comment>
<dbReference type="Pfam" id="PF00320">
    <property type="entry name" value="GATA"/>
    <property type="match status" value="1"/>
</dbReference>
<dbReference type="EMBL" id="AFBI03000053">
    <property type="protein sequence ID" value="EJW02856.1"/>
    <property type="molecule type" value="Genomic_DNA"/>
</dbReference>
<evidence type="ECO:0000256" key="6">
    <source>
        <dbReference type="PROSITE-ProRule" id="PRU00094"/>
    </source>
</evidence>
<dbReference type="SUPFAM" id="SSF57716">
    <property type="entry name" value="Glucocorticoid receptor-like (DNA-binding domain)"/>
    <property type="match status" value="1"/>
</dbReference>
<dbReference type="PANTHER" id="PTHR10071">
    <property type="entry name" value="TRANSCRIPTION FACTOR GATA FAMILY MEMBER"/>
    <property type="match status" value="1"/>
</dbReference>
<keyword evidence="3 6" id="KW-0863">Zinc-finger</keyword>
<evidence type="ECO:0000256" key="3">
    <source>
        <dbReference type="ARBA" id="ARBA00022771"/>
    </source>
</evidence>
<dbReference type="GO" id="GO:0000981">
    <property type="term" value="F:DNA-binding transcription factor activity, RNA polymerase II-specific"/>
    <property type="evidence" value="ECO:0007669"/>
    <property type="project" value="TreeGrafter"/>
</dbReference>
<keyword evidence="4" id="KW-0862">Zinc</keyword>
<accession>J9D4W0</accession>
<evidence type="ECO:0000256" key="2">
    <source>
        <dbReference type="ARBA" id="ARBA00022723"/>
    </source>
</evidence>
<evidence type="ECO:0000256" key="1">
    <source>
        <dbReference type="ARBA" id="ARBA00004123"/>
    </source>
</evidence>
<dbReference type="InterPro" id="IPR013088">
    <property type="entry name" value="Znf_NHR/GATA"/>
</dbReference>
<feature type="region of interest" description="Disordered" evidence="7">
    <location>
        <begin position="1"/>
        <end position="21"/>
    </location>
</feature>
<dbReference type="OrthoDB" id="515401at2759"/>
<name>J9D4W0_EDHAE</name>
<dbReference type="HOGENOM" id="CLU_295112_0_0_1"/>
<evidence type="ECO:0000256" key="7">
    <source>
        <dbReference type="SAM" id="MobiDB-lite"/>
    </source>
</evidence>
<dbReference type="PANTHER" id="PTHR10071:SF281">
    <property type="entry name" value="BOX A-BINDING FACTOR-RELATED"/>
    <property type="match status" value="1"/>
</dbReference>